<organism evidence="5 6">
    <name type="scientific">Vibrio spartinae</name>
    <dbReference type="NCBI Taxonomy" id="1918945"/>
    <lineage>
        <taxon>Bacteria</taxon>
        <taxon>Pseudomonadati</taxon>
        <taxon>Pseudomonadota</taxon>
        <taxon>Gammaproteobacteria</taxon>
        <taxon>Vibrionales</taxon>
        <taxon>Vibrionaceae</taxon>
        <taxon>Vibrio</taxon>
    </lineage>
</organism>
<dbReference type="SUPFAM" id="SSF46785">
    <property type="entry name" value="Winged helix' DNA-binding domain"/>
    <property type="match status" value="1"/>
</dbReference>
<dbReference type="InterPro" id="IPR000485">
    <property type="entry name" value="AsnC-type_HTH_dom"/>
</dbReference>
<dbReference type="SMART" id="SM00344">
    <property type="entry name" value="HTH_ASNC"/>
    <property type="match status" value="1"/>
</dbReference>
<keyword evidence="2" id="KW-0238">DNA-binding</keyword>
<evidence type="ECO:0000256" key="3">
    <source>
        <dbReference type="ARBA" id="ARBA00023163"/>
    </source>
</evidence>
<evidence type="ECO:0000259" key="4">
    <source>
        <dbReference type="PROSITE" id="PS50956"/>
    </source>
</evidence>
<dbReference type="PANTHER" id="PTHR30154">
    <property type="entry name" value="LEUCINE-RESPONSIVE REGULATORY PROTEIN"/>
    <property type="match status" value="1"/>
</dbReference>
<dbReference type="RefSeq" id="WP_074375158.1">
    <property type="nucleotide sequence ID" value="NZ_AP024908.1"/>
</dbReference>
<dbReference type="InterPro" id="IPR036390">
    <property type="entry name" value="WH_DNA-bd_sf"/>
</dbReference>
<name>A0A1N6MBN7_9VIBR</name>
<dbReference type="Gene3D" id="1.10.10.10">
    <property type="entry name" value="Winged helix-like DNA-binding domain superfamily/Winged helix DNA-binding domain"/>
    <property type="match status" value="1"/>
</dbReference>
<proteinExistence type="predicted"/>
<dbReference type="SUPFAM" id="SSF54909">
    <property type="entry name" value="Dimeric alpha+beta barrel"/>
    <property type="match status" value="1"/>
</dbReference>
<dbReference type="GO" id="GO:0005829">
    <property type="term" value="C:cytosol"/>
    <property type="evidence" value="ECO:0007669"/>
    <property type="project" value="TreeGrafter"/>
</dbReference>
<dbReference type="InterPro" id="IPR019887">
    <property type="entry name" value="Tscrpt_reg_AsnC/Lrp_C"/>
</dbReference>
<dbReference type="Pfam" id="PF13412">
    <property type="entry name" value="HTH_24"/>
    <property type="match status" value="1"/>
</dbReference>
<dbReference type="PRINTS" id="PR00033">
    <property type="entry name" value="HTHASNC"/>
</dbReference>
<gene>
    <name evidence="5" type="primary">lrp_5</name>
    <name evidence="5" type="ORF">VSP9026_04585</name>
</gene>
<dbReference type="InterPro" id="IPR019888">
    <property type="entry name" value="Tscrpt_reg_AsnC-like"/>
</dbReference>
<dbReference type="Pfam" id="PF01037">
    <property type="entry name" value="AsnC_trans_reg"/>
    <property type="match status" value="1"/>
</dbReference>
<dbReference type="AlphaFoldDB" id="A0A1N6MBN7"/>
<dbReference type="Proteomes" id="UP000184774">
    <property type="component" value="Unassembled WGS sequence"/>
</dbReference>
<evidence type="ECO:0000313" key="6">
    <source>
        <dbReference type="Proteomes" id="UP000184774"/>
    </source>
</evidence>
<dbReference type="OrthoDB" id="9809462at2"/>
<keyword evidence="1" id="KW-0805">Transcription regulation</keyword>
<evidence type="ECO:0000256" key="1">
    <source>
        <dbReference type="ARBA" id="ARBA00023015"/>
    </source>
</evidence>
<keyword evidence="3" id="KW-0804">Transcription</keyword>
<protein>
    <submittedName>
        <fullName evidence="5">Leucine-responsive regulatory protein</fullName>
    </submittedName>
</protein>
<dbReference type="InterPro" id="IPR036388">
    <property type="entry name" value="WH-like_DNA-bd_sf"/>
</dbReference>
<dbReference type="EMBL" id="FSSB01000058">
    <property type="protein sequence ID" value="SIO96770.1"/>
    <property type="molecule type" value="Genomic_DNA"/>
</dbReference>
<dbReference type="GO" id="GO:0043565">
    <property type="term" value="F:sequence-specific DNA binding"/>
    <property type="evidence" value="ECO:0007669"/>
    <property type="project" value="InterPro"/>
</dbReference>
<feature type="domain" description="HTH asnC-type" evidence="4">
    <location>
        <begin position="18"/>
        <end position="79"/>
    </location>
</feature>
<dbReference type="InterPro" id="IPR011008">
    <property type="entry name" value="Dimeric_a/b-barrel"/>
</dbReference>
<dbReference type="InterPro" id="IPR011991">
    <property type="entry name" value="ArsR-like_HTH"/>
</dbReference>
<dbReference type="PROSITE" id="PS50956">
    <property type="entry name" value="HTH_ASNC_2"/>
    <property type="match status" value="1"/>
</dbReference>
<sequence length="173" mass="19359">MDSKANNVKSSRSKRVSLDRIDRKLLRLLAEDSDRTYSELSELVFLSPPAVHERVQKLKKNGVIKGTQAVLDGPSLGCSLLSFLHIESDGSVSMDMLNEFSSLADVEEIHSVAGETNIIFKVRTRDSIDLEKLIEKMQLVDGVRKVKCFVVLSSKRDCSLFCVTPIFINPDME</sequence>
<reference evidence="5 6" key="1">
    <citation type="submission" date="2016-12" db="EMBL/GenBank/DDBJ databases">
        <authorList>
            <person name="Song W.-J."/>
            <person name="Kurnit D.M."/>
        </authorList>
    </citation>
    <scope>NUCLEOTIDE SEQUENCE [LARGE SCALE GENOMIC DNA]</scope>
    <source>
        <strain evidence="5 6">CECT 9026</strain>
    </source>
</reference>
<accession>A0A1N6MBN7</accession>
<dbReference type="Gene3D" id="3.30.70.920">
    <property type="match status" value="1"/>
</dbReference>
<dbReference type="GO" id="GO:0043200">
    <property type="term" value="P:response to amino acid"/>
    <property type="evidence" value="ECO:0007669"/>
    <property type="project" value="TreeGrafter"/>
</dbReference>
<dbReference type="GO" id="GO:0006355">
    <property type="term" value="P:regulation of DNA-templated transcription"/>
    <property type="evidence" value="ECO:0007669"/>
    <property type="project" value="UniProtKB-ARBA"/>
</dbReference>
<evidence type="ECO:0000313" key="5">
    <source>
        <dbReference type="EMBL" id="SIO96770.1"/>
    </source>
</evidence>
<evidence type="ECO:0000256" key="2">
    <source>
        <dbReference type="ARBA" id="ARBA00023125"/>
    </source>
</evidence>
<dbReference type="CDD" id="cd00090">
    <property type="entry name" value="HTH_ARSR"/>
    <property type="match status" value="1"/>
</dbReference>
<dbReference type="PANTHER" id="PTHR30154:SF53">
    <property type="entry name" value="HTH-TYPE TRANSCRIPTIONAL REGULATOR LRPC"/>
    <property type="match status" value="1"/>
</dbReference>